<dbReference type="Proteomes" id="UP001596023">
    <property type="component" value="Unassembled WGS sequence"/>
</dbReference>
<keyword evidence="2" id="KW-1185">Reference proteome</keyword>
<gene>
    <name evidence="1" type="ORF">ACFO6W_10900</name>
</gene>
<comment type="caution">
    <text evidence="1">The sequence shown here is derived from an EMBL/GenBank/DDBJ whole genome shotgun (WGS) entry which is preliminary data.</text>
</comment>
<evidence type="ECO:0000313" key="1">
    <source>
        <dbReference type="EMBL" id="MFC4674206.1"/>
    </source>
</evidence>
<name>A0ABV9KXA5_9BACT</name>
<dbReference type="RefSeq" id="WP_379996270.1">
    <property type="nucleotide sequence ID" value="NZ_JBHSGN010000069.1"/>
</dbReference>
<reference evidence="2" key="1">
    <citation type="journal article" date="2019" name="Int. J. Syst. Evol. Microbiol.">
        <title>The Global Catalogue of Microorganisms (GCM) 10K type strain sequencing project: providing services to taxonomists for standard genome sequencing and annotation.</title>
        <authorList>
            <consortium name="The Broad Institute Genomics Platform"/>
            <consortium name="The Broad Institute Genome Sequencing Center for Infectious Disease"/>
            <person name="Wu L."/>
            <person name="Ma J."/>
        </authorList>
    </citation>
    <scope>NUCLEOTIDE SEQUENCE [LARGE SCALE GENOMIC DNA]</scope>
    <source>
        <strain evidence="2">CCUG 66188</strain>
    </source>
</reference>
<dbReference type="EMBL" id="JBHSGN010000069">
    <property type="protein sequence ID" value="MFC4674206.1"/>
    <property type="molecule type" value="Genomic_DNA"/>
</dbReference>
<evidence type="ECO:0000313" key="2">
    <source>
        <dbReference type="Proteomes" id="UP001596023"/>
    </source>
</evidence>
<sequence>MDKDILYIEKAKLIESIVDIKDVDVIKKVRAFIKKAVPRPAVMTVEELKAEVQEATGQLESGKGTSHEDFVKEMKSWL</sequence>
<protein>
    <submittedName>
        <fullName evidence="1">Uncharacterized protein</fullName>
    </submittedName>
</protein>
<accession>A0ABV9KXA5</accession>
<proteinExistence type="predicted"/>
<organism evidence="1 2">
    <name type="scientific">Dysgonomonas termitidis</name>
    <dbReference type="NCBI Taxonomy" id="1516126"/>
    <lineage>
        <taxon>Bacteria</taxon>
        <taxon>Pseudomonadati</taxon>
        <taxon>Bacteroidota</taxon>
        <taxon>Bacteroidia</taxon>
        <taxon>Bacteroidales</taxon>
        <taxon>Dysgonomonadaceae</taxon>
        <taxon>Dysgonomonas</taxon>
    </lineage>
</organism>